<protein>
    <recommendedName>
        <fullName evidence="4">AIG1-type G domain-containing protein</fullName>
    </recommendedName>
</protein>
<accession>A0A3B4H478</accession>
<dbReference type="STRING" id="303518.ENSPNYP00000028221"/>
<dbReference type="InterPro" id="IPR006703">
    <property type="entry name" value="G_AIG1"/>
</dbReference>
<dbReference type="Ensembl" id="ENSPNYT00000028911.1">
    <property type="protein sequence ID" value="ENSPNYP00000028221.1"/>
    <property type="gene ID" value="ENSPNYG00000021254.1"/>
</dbReference>
<reference evidence="5" key="1">
    <citation type="submission" date="2023-09" db="UniProtKB">
        <authorList>
            <consortium name="Ensembl"/>
        </authorList>
    </citation>
    <scope>IDENTIFICATION</scope>
</reference>
<dbReference type="GO" id="GO:0005525">
    <property type="term" value="F:GTP binding"/>
    <property type="evidence" value="ECO:0007669"/>
    <property type="project" value="UniProtKB-KW"/>
</dbReference>
<dbReference type="PANTHER" id="PTHR10903">
    <property type="entry name" value="GTPASE, IMAP FAMILY MEMBER-RELATED"/>
    <property type="match status" value="1"/>
</dbReference>
<keyword evidence="3" id="KW-0342">GTP-binding</keyword>
<evidence type="ECO:0000256" key="1">
    <source>
        <dbReference type="ARBA" id="ARBA00008535"/>
    </source>
</evidence>
<dbReference type="Pfam" id="PF04548">
    <property type="entry name" value="AIG1"/>
    <property type="match status" value="1"/>
</dbReference>
<comment type="similarity">
    <text evidence="1">Belongs to the TRAFAC class TrmE-Era-EngA-EngB-Septin-like GTPase superfamily. AIG1/Toc34/Toc159-like paraseptin GTPase family. IAN subfamily.</text>
</comment>
<dbReference type="Gene3D" id="3.40.50.300">
    <property type="entry name" value="P-loop containing nucleotide triphosphate hydrolases"/>
    <property type="match status" value="1"/>
</dbReference>
<proteinExistence type="inferred from homology"/>
<evidence type="ECO:0000313" key="5">
    <source>
        <dbReference type="Ensembl" id="ENSPNYP00000028221.1"/>
    </source>
</evidence>
<dbReference type="AlphaFoldDB" id="A0A3B4H478"/>
<dbReference type="GeneTree" id="ENSGT00940000162556"/>
<dbReference type="InterPro" id="IPR027417">
    <property type="entry name" value="P-loop_NTPase"/>
</dbReference>
<feature type="domain" description="AIG1-type G" evidence="4">
    <location>
        <begin position="16"/>
        <end position="215"/>
    </location>
</feature>
<name>A0A3B4H478_9CICH</name>
<sequence>MKPQHPPASDSSPPALQELRLVLLGRKGTGKSAAGNTILGGVGGFESGKPTEECVKRRADVVGRKLTVVDTPGWEWYYPLNMKREIVCSVSLCPPGPHALLLTLRVDTLVKAGHVREHLELMGQGVWRHTILLFTHGDQLREGVDIEQHIQSGGRDLQLLLEKCRRRYHVISSVDGGGRGGRGSSKVTELLEKVEKMATMNRCEAFSGLVQEVRDLSQQRNEKGEMRGCCVKMERCSFDHLRRVGLLSKRLGGN</sequence>
<dbReference type="InterPro" id="IPR045058">
    <property type="entry name" value="GIMA/IAN/Toc"/>
</dbReference>
<dbReference type="PANTHER" id="PTHR10903:SF148">
    <property type="entry name" value="LEUCINE-RICH REPEAT-CONTAINING PROTEIN DDB_G0290503"/>
    <property type="match status" value="1"/>
</dbReference>
<dbReference type="PROSITE" id="PS51720">
    <property type="entry name" value="G_AIG1"/>
    <property type="match status" value="1"/>
</dbReference>
<organism evidence="5">
    <name type="scientific">Pundamilia nyererei</name>
    <dbReference type="NCBI Taxonomy" id="303518"/>
    <lineage>
        <taxon>Eukaryota</taxon>
        <taxon>Metazoa</taxon>
        <taxon>Chordata</taxon>
        <taxon>Craniata</taxon>
        <taxon>Vertebrata</taxon>
        <taxon>Euteleostomi</taxon>
        <taxon>Actinopterygii</taxon>
        <taxon>Neopterygii</taxon>
        <taxon>Teleostei</taxon>
        <taxon>Neoteleostei</taxon>
        <taxon>Acanthomorphata</taxon>
        <taxon>Ovalentaria</taxon>
        <taxon>Cichlomorphae</taxon>
        <taxon>Cichliformes</taxon>
        <taxon>Cichlidae</taxon>
        <taxon>African cichlids</taxon>
        <taxon>Pseudocrenilabrinae</taxon>
        <taxon>Haplochromini</taxon>
        <taxon>Pundamilia</taxon>
    </lineage>
</organism>
<keyword evidence="2" id="KW-0547">Nucleotide-binding</keyword>
<evidence type="ECO:0000256" key="2">
    <source>
        <dbReference type="ARBA" id="ARBA00022741"/>
    </source>
</evidence>
<evidence type="ECO:0000259" key="4">
    <source>
        <dbReference type="PROSITE" id="PS51720"/>
    </source>
</evidence>
<dbReference type="SUPFAM" id="SSF52540">
    <property type="entry name" value="P-loop containing nucleoside triphosphate hydrolases"/>
    <property type="match status" value="1"/>
</dbReference>
<evidence type="ECO:0000256" key="3">
    <source>
        <dbReference type="ARBA" id="ARBA00023134"/>
    </source>
</evidence>